<feature type="signal peptide" evidence="2">
    <location>
        <begin position="1"/>
        <end position="44"/>
    </location>
</feature>
<comment type="similarity">
    <text evidence="1">Belongs to the membrane fusion protein (MFP) (TC 8.A.1) family.</text>
</comment>
<feature type="domain" description="CusB-like beta-barrel" evidence="3">
    <location>
        <begin position="230"/>
        <end position="299"/>
    </location>
</feature>
<accession>A0A4R2FCW2</accession>
<evidence type="ECO:0000313" key="6">
    <source>
        <dbReference type="EMBL" id="TCN86811.1"/>
    </source>
</evidence>
<feature type="domain" description="Multidrug resistance protein MdtA-like C-terminal permuted SH3" evidence="4">
    <location>
        <begin position="307"/>
        <end position="367"/>
    </location>
</feature>
<evidence type="ECO:0000259" key="5">
    <source>
        <dbReference type="Pfam" id="PF25973"/>
    </source>
</evidence>
<keyword evidence="2" id="KW-0732">Signal</keyword>
<name>A0A4R2FCW2_9GAMM</name>
<dbReference type="PANTHER" id="PTHR30469:SF38">
    <property type="entry name" value="HLYD FAMILY SECRETION PROTEIN"/>
    <property type="match status" value="1"/>
</dbReference>
<reference evidence="6 7" key="1">
    <citation type="submission" date="2019-03" db="EMBL/GenBank/DDBJ databases">
        <title>Freshwater and sediment microbial communities from various areas in North America, analyzing microbe dynamics in response to fracking.</title>
        <authorList>
            <person name="Lamendella R."/>
        </authorList>
    </citation>
    <scope>NUCLEOTIDE SEQUENCE [LARGE SCALE GENOMIC DNA]</scope>
    <source>
        <strain evidence="6 7">74A</strain>
    </source>
</reference>
<evidence type="ECO:0000313" key="7">
    <source>
        <dbReference type="Proteomes" id="UP000294832"/>
    </source>
</evidence>
<proteinExistence type="inferred from homology"/>
<feature type="domain" description="CzcB-like barrel-sandwich hybrid" evidence="5">
    <location>
        <begin position="87"/>
        <end position="221"/>
    </location>
</feature>
<dbReference type="Gene3D" id="1.10.287.470">
    <property type="entry name" value="Helix hairpin bin"/>
    <property type="match status" value="1"/>
</dbReference>
<evidence type="ECO:0000256" key="1">
    <source>
        <dbReference type="ARBA" id="ARBA00009477"/>
    </source>
</evidence>
<dbReference type="InterPro" id="IPR058792">
    <property type="entry name" value="Beta-barrel_RND_2"/>
</dbReference>
<dbReference type="InterPro" id="IPR058627">
    <property type="entry name" value="MdtA-like_C"/>
</dbReference>
<dbReference type="InterPro" id="IPR006143">
    <property type="entry name" value="RND_pump_MFP"/>
</dbReference>
<evidence type="ECO:0000259" key="3">
    <source>
        <dbReference type="Pfam" id="PF25954"/>
    </source>
</evidence>
<dbReference type="NCBIfam" id="TIGR01730">
    <property type="entry name" value="RND_mfp"/>
    <property type="match status" value="1"/>
</dbReference>
<gene>
    <name evidence="6" type="ORF">EDC91_10686</name>
</gene>
<comment type="caution">
    <text evidence="6">The sequence shown here is derived from an EMBL/GenBank/DDBJ whole genome shotgun (WGS) entry which is preliminary data.</text>
</comment>
<dbReference type="InterPro" id="IPR058647">
    <property type="entry name" value="BSH_CzcB-like"/>
</dbReference>
<protein>
    <submittedName>
        <fullName evidence="6">RND family efflux transporter MFP subunit</fullName>
    </submittedName>
</protein>
<dbReference type="Proteomes" id="UP000294832">
    <property type="component" value="Unassembled WGS sequence"/>
</dbReference>
<dbReference type="EMBL" id="SLWF01000006">
    <property type="protein sequence ID" value="TCN86811.1"/>
    <property type="molecule type" value="Genomic_DNA"/>
</dbReference>
<feature type="chain" id="PRO_5020860512" evidence="2">
    <location>
        <begin position="45"/>
        <end position="381"/>
    </location>
</feature>
<dbReference type="GO" id="GO:1990281">
    <property type="term" value="C:efflux pump complex"/>
    <property type="evidence" value="ECO:0007669"/>
    <property type="project" value="TreeGrafter"/>
</dbReference>
<dbReference type="Gene3D" id="2.40.30.170">
    <property type="match status" value="1"/>
</dbReference>
<dbReference type="GO" id="GO:0015562">
    <property type="term" value="F:efflux transmembrane transporter activity"/>
    <property type="evidence" value="ECO:0007669"/>
    <property type="project" value="TreeGrafter"/>
</dbReference>
<dbReference type="SUPFAM" id="SSF111369">
    <property type="entry name" value="HlyD-like secretion proteins"/>
    <property type="match status" value="1"/>
</dbReference>
<sequence>MMLITPCQSCLINNYNKLINTCAMSLRWLSVGLLLAALSGCDDAGQSAALQPIRPVKTVVVKAVETTPKITQVGDIEAYQQTSLGFRIAGRVLERRVDVGTSVHQGDILATLDPSNASNALKQAKAELESAKSAETLAKRNLERMKNLLPDGAISQSYYDQSLSDWQTAKSRLDHARAAMSDAKDNLQFTELRAPLDGVISETNANAGQVVNAGQQIFRLAYNGRLDAVFEVPEQVLQTKLEDPKITVSLLSDPSVHAAAKFRDVTPQADPYTRTYRVRVTLVNPPSQMKLGAIVRGQLFLAPVKQVVIPKQALTRQEQQPAVYIVNLLTGELRLQAIQIARYSDDAIYVSSGLTLGDHVVIAGVDKLRPGLKVRLMQGAL</sequence>
<dbReference type="Pfam" id="PF25973">
    <property type="entry name" value="BSH_CzcB"/>
    <property type="match status" value="1"/>
</dbReference>
<organism evidence="6 7">
    <name type="scientific">Shewanella fodinae</name>
    <dbReference type="NCBI Taxonomy" id="552357"/>
    <lineage>
        <taxon>Bacteria</taxon>
        <taxon>Pseudomonadati</taxon>
        <taxon>Pseudomonadota</taxon>
        <taxon>Gammaproteobacteria</taxon>
        <taxon>Alteromonadales</taxon>
        <taxon>Shewanellaceae</taxon>
        <taxon>Shewanella</taxon>
    </lineage>
</organism>
<dbReference type="PANTHER" id="PTHR30469">
    <property type="entry name" value="MULTIDRUG RESISTANCE PROTEIN MDTA"/>
    <property type="match status" value="1"/>
</dbReference>
<evidence type="ECO:0000256" key="2">
    <source>
        <dbReference type="SAM" id="SignalP"/>
    </source>
</evidence>
<dbReference type="AlphaFoldDB" id="A0A4R2FCW2"/>
<dbReference type="Gene3D" id="2.40.420.20">
    <property type="match status" value="1"/>
</dbReference>
<keyword evidence="7" id="KW-1185">Reference proteome</keyword>
<evidence type="ECO:0000259" key="4">
    <source>
        <dbReference type="Pfam" id="PF25967"/>
    </source>
</evidence>
<dbReference type="Pfam" id="PF25954">
    <property type="entry name" value="Beta-barrel_RND_2"/>
    <property type="match status" value="1"/>
</dbReference>
<dbReference type="Gene3D" id="2.40.50.100">
    <property type="match status" value="1"/>
</dbReference>
<dbReference type="Pfam" id="PF25967">
    <property type="entry name" value="RND-MFP_C"/>
    <property type="match status" value="1"/>
</dbReference>